<sequence>MTEARVAPARRALSTAAEMFSAAVVAAVVAAVGLVAFARVQWPAFSSSNVTQAVTTVGQVLAVAGIAVSVLLVRRHRAVRFARLLSWASLSGFVTVTLGLPLAATRLYLHGVSVDQEFRTEYLTRLTDSPALRDMTYADLPPYYPAGWFWVGGRVADLLGMDGWEAFKPYAIGSLAVAAVVALVLWSNLIRHDLAIVVSLATAALVVAYGSPEPYGAIIALLIGPALVLAWGGLHRASGRGGWGAVIGTGLFLGLAATFYTLYLGLAAFAVTLLAVLAAALRMRSQKTWRGALDPLLRLAVAAVVSGLIALLVWGPYLLEVIHGSPAASGTALHYLPEAGARLPLPMIHFSLTGALCLLGTIWLVGRATTSRRAQALGVGVVAIYVWSMMSMALAALGNTLLSFRLEPVLIVLLGAAGVFGFVEFASWLLLATSDNPRVRGAILVIGVLGGLSFVQNIPRHLDSDIAVAYTDTDGNGERADKRPPGSAAHFAAVDELVQDQIPRERDDTVVLTADTTFLSFYPYLGFQALTSHYSNPLADFAGRAQTIADWSELDTPDQLVSALDASPWRAPDAFVFRQGPDGYTLRLAEDVYPNDPNVRRYTVTFPKELFDDPRFTVSETGPFVVVTRN</sequence>
<evidence type="ECO:0000256" key="3">
    <source>
        <dbReference type="ARBA" id="ARBA00009655"/>
    </source>
</evidence>
<feature type="transmembrane region" description="Helical" evidence="13">
    <location>
        <begin position="409"/>
        <end position="432"/>
    </location>
</feature>
<evidence type="ECO:0000256" key="1">
    <source>
        <dbReference type="ARBA" id="ARBA00004651"/>
    </source>
</evidence>
<comment type="catalytic activity">
    <reaction evidence="12">
        <text>Adds an alpha-D-arabinofuranosyl group from trans,octacis-decaprenylphospho-beta-D-arabinofuranose at the 5-O-position of the eighth, tenth and twelfth galactofuranose unit of the galactofuranan chain of [beta-D-galactofuranosyl-(1-&gt;5)-beta-D-galactofuranosyl-(1-&gt;6)]14-beta-D-galactofuranosyl-(1-&gt;5)-beta-D-galactofuranosyl-(1-&gt;4)-alpha-L-rhamnopyranosyl-(1-&gt;3)-N-acetyl-alpha-D-glucosaminyl-diphospho-trans,octacis-decaprenol.</text>
        <dbReference type="EC" id="2.4.2.46"/>
    </reaction>
</comment>
<feature type="transmembrane region" description="Helical" evidence="13">
    <location>
        <begin position="266"/>
        <end position="284"/>
    </location>
</feature>
<reference evidence="16" key="1">
    <citation type="submission" date="2023-10" db="EMBL/GenBank/DDBJ databases">
        <title>Development of a sustainable strategy for remediation of hydrocarbon-contaminated territories based on the waste exchange concept.</title>
        <authorList>
            <person name="Krivoruchko A."/>
        </authorList>
    </citation>
    <scope>NUCLEOTIDE SEQUENCE</scope>
    <source>
        <strain evidence="16">IEGM 68</strain>
    </source>
</reference>
<evidence type="ECO:0000256" key="10">
    <source>
        <dbReference type="ARBA" id="ARBA00023136"/>
    </source>
</evidence>
<organism evidence="16 17">
    <name type="scientific">Rhodococcus oxybenzonivorans</name>
    <dbReference type="NCBI Taxonomy" id="1990687"/>
    <lineage>
        <taxon>Bacteria</taxon>
        <taxon>Bacillati</taxon>
        <taxon>Actinomycetota</taxon>
        <taxon>Actinomycetes</taxon>
        <taxon>Mycobacteriales</taxon>
        <taxon>Nocardiaceae</taxon>
        <taxon>Rhodococcus</taxon>
    </lineage>
</organism>
<dbReference type="Pfam" id="PF12250">
    <property type="entry name" value="AftA_N"/>
    <property type="match status" value="1"/>
</dbReference>
<feature type="transmembrane region" description="Helical" evidence="13">
    <location>
        <begin position="377"/>
        <end position="397"/>
    </location>
</feature>
<evidence type="ECO:0000256" key="4">
    <source>
        <dbReference type="ARBA" id="ARBA00012037"/>
    </source>
</evidence>
<comment type="caution">
    <text evidence="16">The sequence shown here is derived from an EMBL/GenBank/DDBJ whole genome shotgun (WGS) entry which is preliminary data.</text>
</comment>
<keyword evidence="7" id="KW-0808">Transferase</keyword>
<evidence type="ECO:0000313" key="16">
    <source>
        <dbReference type="EMBL" id="MDV7264462.1"/>
    </source>
</evidence>
<dbReference type="RefSeq" id="WP_317745266.1">
    <property type="nucleotide sequence ID" value="NZ_JAWLUP010000011.1"/>
</dbReference>
<feature type="transmembrane region" description="Helical" evidence="13">
    <location>
        <begin position="20"/>
        <end position="38"/>
    </location>
</feature>
<comment type="pathway">
    <text evidence="2">Cell wall biogenesis; cell wall polysaccharide biosynthesis.</text>
</comment>
<feature type="domain" description="Arabinofuranosyltransferase AftA N-terminal" evidence="15">
    <location>
        <begin position="19"/>
        <end position="450"/>
    </location>
</feature>
<evidence type="ECO:0000256" key="2">
    <source>
        <dbReference type="ARBA" id="ARBA00004776"/>
    </source>
</evidence>
<protein>
    <recommendedName>
        <fullName evidence="5">Galactan 5-O-arabinofuranosyltransferase</fullName>
        <ecNumber evidence="4">2.4.2.46</ecNumber>
    </recommendedName>
    <alternativeName>
        <fullName evidence="11">Arabinofuranosyltransferase AftA</fullName>
    </alternativeName>
</protein>
<dbReference type="GO" id="GO:0044038">
    <property type="term" value="P:cell wall macromolecule biosynthetic process"/>
    <property type="evidence" value="ECO:0007669"/>
    <property type="project" value="InterPro"/>
</dbReference>
<keyword evidence="6" id="KW-1003">Cell membrane</keyword>
<evidence type="ECO:0000256" key="5">
    <source>
        <dbReference type="ARBA" id="ARBA00020482"/>
    </source>
</evidence>
<keyword evidence="9 13" id="KW-1133">Transmembrane helix</keyword>
<feature type="transmembrane region" description="Helical" evidence="13">
    <location>
        <begin position="347"/>
        <end position="365"/>
    </location>
</feature>
<feature type="transmembrane region" description="Helical" evidence="13">
    <location>
        <begin position="193"/>
        <end position="209"/>
    </location>
</feature>
<comment type="similarity">
    <text evidence="3">Belongs to the glycosyltransferase 85 family.</text>
</comment>
<evidence type="ECO:0000256" key="9">
    <source>
        <dbReference type="ARBA" id="ARBA00022989"/>
    </source>
</evidence>
<evidence type="ECO:0000256" key="13">
    <source>
        <dbReference type="SAM" id="Phobius"/>
    </source>
</evidence>
<feature type="transmembrane region" description="Helical" evidence="13">
    <location>
        <begin position="241"/>
        <end position="260"/>
    </location>
</feature>
<dbReference type="Pfam" id="PF12249">
    <property type="entry name" value="AftA_C"/>
    <property type="match status" value="1"/>
</dbReference>
<evidence type="ECO:0000256" key="8">
    <source>
        <dbReference type="ARBA" id="ARBA00022692"/>
    </source>
</evidence>
<dbReference type="AlphaFoldDB" id="A0AAE4UXF3"/>
<comment type="subcellular location">
    <subcellularLocation>
        <location evidence="1">Cell membrane</location>
        <topology evidence="1">Multi-pass membrane protein</topology>
    </subcellularLocation>
</comment>
<evidence type="ECO:0000259" key="15">
    <source>
        <dbReference type="Pfam" id="PF12250"/>
    </source>
</evidence>
<evidence type="ECO:0000256" key="6">
    <source>
        <dbReference type="ARBA" id="ARBA00022475"/>
    </source>
</evidence>
<feature type="transmembrane region" description="Helical" evidence="13">
    <location>
        <begin position="50"/>
        <end position="72"/>
    </location>
</feature>
<evidence type="ECO:0000259" key="14">
    <source>
        <dbReference type="Pfam" id="PF12249"/>
    </source>
</evidence>
<dbReference type="GO" id="GO:0005886">
    <property type="term" value="C:plasma membrane"/>
    <property type="evidence" value="ECO:0007669"/>
    <property type="project" value="UniProtKB-SubCell"/>
</dbReference>
<dbReference type="GO" id="GO:0016757">
    <property type="term" value="F:glycosyltransferase activity"/>
    <property type="evidence" value="ECO:0007669"/>
    <property type="project" value="InterPro"/>
</dbReference>
<evidence type="ECO:0000313" key="17">
    <source>
        <dbReference type="Proteomes" id="UP001185863"/>
    </source>
</evidence>
<feature type="domain" description="Arabinofuranosyltransferase AftA C-terminal" evidence="14">
    <location>
        <begin position="458"/>
        <end position="629"/>
    </location>
</feature>
<feature type="transmembrane region" description="Helical" evidence="13">
    <location>
        <begin position="215"/>
        <end position="234"/>
    </location>
</feature>
<keyword evidence="8 13" id="KW-0812">Transmembrane</keyword>
<name>A0AAE4UXF3_9NOCA</name>
<feature type="transmembrane region" description="Helical" evidence="13">
    <location>
        <begin position="84"/>
        <end position="104"/>
    </location>
</feature>
<dbReference type="InterPro" id="IPR020959">
    <property type="entry name" value="ArabinofuranosylTrfase_AftA_C"/>
</dbReference>
<proteinExistence type="inferred from homology"/>
<evidence type="ECO:0000256" key="12">
    <source>
        <dbReference type="ARBA" id="ARBA00034030"/>
    </source>
</evidence>
<dbReference type="Proteomes" id="UP001185863">
    <property type="component" value="Unassembled WGS sequence"/>
</dbReference>
<dbReference type="EMBL" id="JAWLUP010000011">
    <property type="protein sequence ID" value="MDV7264462.1"/>
    <property type="molecule type" value="Genomic_DNA"/>
</dbReference>
<gene>
    <name evidence="16" type="ORF">R4315_07880</name>
</gene>
<dbReference type="InterPro" id="IPR020963">
    <property type="entry name" value="ArabinofuranosylTrfase_AftA_N"/>
</dbReference>
<accession>A0AAE4UXF3</accession>
<evidence type="ECO:0000256" key="11">
    <source>
        <dbReference type="ARBA" id="ARBA00033184"/>
    </source>
</evidence>
<keyword evidence="10 13" id="KW-0472">Membrane</keyword>
<evidence type="ECO:0000256" key="7">
    <source>
        <dbReference type="ARBA" id="ARBA00022679"/>
    </source>
</evidence>
<dbReference type="EC" id="2.4.2.46" evidence="4"/>
<feature type="transmembrane region" description="Helical" evidence="13">
    <location>
        <begin position="296"/>
        <end position="317"/>
    </location>
</feature>
<feature type="transmembrane region" description="Helical" evidence="13">
    <location>
        <begin position="167"/>
        <end position="186"/>
    </location>
</feature>